<evidence type="ECO:0000259" key="5">
    <source>
        <dbReference type="Pfam" id="PF25454"/>
    </source>
</evidence>
<dbReference type="AlphaFoldDB" id="A0A023EM43"/>
<dbReference type="InterPro" id="IPR057414">
    <property type="entry name" value="Zf-C3HC4_IRF-2BP1_2"/>
</dbReference>
<dbReference type="GO" id="GO:0003714">
    <property type="term" value="F:transcription corepressor activity"/>
    <property type="evidence" value="ECO:0007669"/>
    <property type="project" value="TreeGrafter"/>
</dbReference>
<feature type="compositionally biased region" description="Pro residues" evidence="4">
    <location>
        <begin position="30"/>
        <end position="46"/>
    </location>
</feature>
<name>A0A023EM43_AEDAL</name>
<accession>A0A023EM43</accession>
<dbReference type="VEuPathDB" id="VectorBase:AALC636_006581"/>
<dbReference type="EMBL" id="GAPW01003242">
    <property type="protein sequence ID" value="JAC10356.1"/>
    <property type="molecule type" value="mRNA"/>
</dbReference>
<protein>
    <submittedName>
        <fullName evidence="6">Putative e3 ubiquitin ligase</fullName>
    </submittedName>
</protein>
<dbReference type="GO" id="GO:0006357">
    <property type="term" value="P:regulation of transcription by RNA polymerase II"/>
    <property type="evidence" value="ECO:0007669"/>
    <property type="project" value="TreeGrafter"/>
</dbReference>
<dbReference type="GO" id="GO:0016874">
    <property type="term" value="F:ligase activity"/>
    <property type="evidence" value="ECO:0007669"/>
    <property type="project" value="UniProtKB-KW"/>
</dbReference>
<dbReference type="InterPro" id="IPR044882">
    <property type="entry name" value="I2BP1/2_C3HC4-RING_sf"/>
</dbReference>
<feature type="compositionally biased region" description="Low complexity" evidence="4">
    <location>
        <begin position="114"/>
        <end position="130"/>
    </location>
</feature>
<dbReference type="CDD" id="cd16511">
    <property type="entry name" value="vRING-HC_IRF2BP1-like"/>
    <property type="match status" value="1"/>
</dbReference>
<keyword evidence="3" id="KW-0539">Nucleus</keyword>
<dbReference type="VEuPathDB" id="VectorBase:AALFPA_068484"/>
<dbReference type="FunFam" id="1.10.10.1580:FF:000001">
    <property type="entry name" value="interferon regulatory factor 2-binding protein 2"/>
    <property type="match status" value="1"/>
</dbReference>
<comment type="subcellular location">
    <subcellularLocation>
        <location evidence="1">Nucleus</location>
    </subcellularLocation>
</comment>
<evidence type="ECO:0000256" key="1">
    <source>
        <dbReference type="ARBA" id="ARBA00004123"/>
    </source>
</evidence>
<evidence type="ECO:0000256" key="3">
    <source>
        <dbReference type="ARBA" id="ARBA00023242"/>
    </source>
</evidence>
<feature type="compositionally biased region" description="Polar residues" evidence="4">
    <location>
        <begin position="1"/>
        <end position="13"/>
    </location>
</feature>
<feature type="compositionally biased region" description="Pro residues" evidence="4">
    <location>
        <begin position="148"/>
        <end position="165"/>
    </location>
</feature>
<keyword evidence="6" id="KW-0436">Ligase</keyword>
<dbReference type="SUPFAM" id="SSF57850">
    <property type="entry name" value="RING/U-box"/>
    <property type="match status" value="1"/>
</dbReference>
<sequence length="273" mass="27090">MGDSTPPTSSVAPLQSPMANLMSITETLPPGSPRNGPSPPGPPPPRTASRGSQHSPNSSGSSSGRRSSGSRHVSSTTVTSTEAQQSNSGGATTPNGSGPTENAGTPPVTLGPLGAPSIAQGGPQQQQPQPGSQPPPDGVAGPAGAPGPGGPGGPVGPGPAGPGAPPGINGPTPNSAPGGPAPAPAPNPTLKCTLCQERLEDTHFVQCPSVGHHKFCFPCSRESIKRQGSGAEVYCPSGEKCPLANSTIPWAFMQGEIATILGEELKVKKERET</sequence>
<dbReference type="PANTHER" id="PTHR10816:SF19">
    <property type="entry name" value="PROTEIN INTERACTING WITH TTK69 AND SIN3A, ISOFORM D"/>
    <property type="match status" value="1"/>
</dbReference>
<dbReference type="Gene3D" id="1.10.10.1580">
    <property type="entry name" value="Interferon regulatory factor 2-binding protein"/>
    <property type="match status" value="1"/>
</dbReference>
<dbReference type="Pfam" id="PF25454">
    <property type="entry name" value="zf-C3HC4_IRF-2BP1_2"/>
    <property type="match status" value="1"/>
</dbReference>
<evidence type="ECO:0000313" key="6">
    <source>
        <dbReference type="EMBL" id="JAC10356.1"/>
    </source>
</evidence>
<feature type="compositionally biased region" description="Polar residues" evidence="4">
    <location>
        <begin position="82"/>
        <end position="103"/>
    </location>
</feature>
<feature type="region of interest" description="Disordered" evidence="4">
    <location>
        <begin position="1"/>
        <end position="185"/>
    </location>
</feature>
<dbReference type="VEuPathDB" id="VectorBase:AALF007580"/>
<organism evidence="6">
    <name type="scientific">Aedes albopictus</name>
    <name type="common">Asian tiger mosquito</name>
    <name type="synonym">Stegomyia albopicta</name>
    <dbReference type="NCBI Taxonomy" id="7160"/>
    <lineage>
        <taxon>Eukaryota</taxon>
        <taxon>Metazoa</taxon>
        <taxon>Ecdysozoa</taxon>
        <taxon>Arthropoda</taxon>
        <taxon>Hexapoda</taxon>
        <taxon>Insecta</taxon>
        <taxon>Pterygota</taxon>
        <taxon>Neoptera</taxon>
        <taxon>Endopterygota</taxon>
        <taxon>Diptera</taxon>
        <taxon>Nematocera</taxon>
        <taxon>Culicoidea</taxon>
        <taxon>Culicidae</taxon>
        <taxon>Culicinae</taxon>
        <taxon>Aedini</taxon>
        <taxon>Aedes</taxon>
        <taxon>Stegomyia</taxon>
    </lineage>
</organism>
<dbReference type="GO" id="GO:0005634">
    <property type="term" value="C:nucleus"/>
    <property type="evidence" value="ECO:0007669"/>
    <property type="project" value="UniProtKB-SubCell"/>
</dbReference>
<dbReference type="PANTHER" id="PTHR10816">
    <property type="entry name" value="MYELIN TRANSCRIPTION FACTOR 1-RELATED"/>
    <property type="match status" value="1"/>
</dbReference>
<feature type="compositionally biased region" description="Low complexity" evidence="4">
    <location>
        <begin position="47"/>
        <end position="81"/>
    </location>
</feature>
<evidence type="ECO:0000256" key="2">
    <source>
        <dbReference type="ARBA" id="ARBA00010802"/>
    </source>
</evidence>
<feature type="domain" description="Interferon regulatory factor 2-binding protein 1/2-like C3HC4 zinc finger" evidence="5">
    <location>
        <begin position="190"/>
        <end position="261"/>
    </location>
</feature>
<reference evidence="6" key="1">
    <citation type="journal article" date="2014" name="PLoS Negl. Trop. Dis.">
        <title>Identification and characterization of seminal fluid proteins in the Asian tiger mosquito, Aedes albopictus.</title>
        <authorList>
            <person name="Boes K.E."/>
            <person name="Ribeiro J.M."/>
            <person name="Wong A."/>
            <person name="Harrington L.C."/>
            <person name="Wolfner M.F."/>
            <person name="Sirot L.K."/>
        </authorList>
    </citation>
    <scope>NUCLEOTIDE SEQUENCE</scope>
    <source>
        <tissue evidence="6">Reproductive organs</tissue>
    </source>
</reference>
<proteinExistence type="evidence at transcript level"/>
<evidence type="ECO:0000256" key="4">
    <source>
        <dbReference type="SAM" id="MobiDB-lite"/>
    </source>
</evidence>
<comment type="similarity">
    <text evidence="2">Belongs to the IRF2BP family.</text>
</comment>
<feature type="compositionally biased region" description="Low complexity" evidence="4">
    <location>
        <begin position="166"/>
        <end position="178"/>
    </location>
</feature>